<feature type="non-terminal residue" evidence="3">
    <location>
        <position position="670"/>
    </location>
</feature>
<dbReference type="SUPFAM" id="SSF69304">
    <property type="entry name" value="Tricorn protease N-terminal domain"/>
    <property type="match status" value="1"/>
</dbReference>
<feature type="region of interest" description="Disordered" evidence="2">
    <location>
        <begin position="29"/>
        <end position="48"/>
    </location>
</feature>
<dbReference type="PANTHER" id="PTHR36842:SF1">
    <property type="entry name" value="PROTEIN TOLB"/>
    <property type="match status" value="1"/>
</dbReference>
<proteinExistence type="inferred from homology"/>
<evidence type="ECO:0008006" key="4">
    <source>
        <dbReference type="Google" id="ProtNLM"/>
    </source>
</evidence>
<evidence type="ECO:0000256" key="2">
    <source>
        <dbReference type="SAM" id="MobiDB-lite"/>
    </source>
</evidence>
<evidence type="ECO:0000313" key="3">
    <source>
        <dbReference type="EMBL" id="SVA88030.1"/>
    </source>
</evidence>
<dbReference type="InterPro" id="IPR011659">
    <property type="entry name" value="WD40"/>
</dbReference>
<dbReference type="Pfam" id="PF07676">
    <property type="entry name" value="PD40"/>
    <property type="match status" value="3"/>
</dbReference>
<dbReference type="AlphaFoldDB" id="A0A381ZFM6"/>
<protein>
    <recommendedName>
        <fullName evidence="4">Amidohydrolase</fullName>
    </recommendedName>
</protein>
<sequence>MLLRHVNRPPVLVCLVTFLLAAAASPQEAAAPQGADETPSLPLEGSTGKLSFTTDEGTWLSLDITPDGQSIILEHLGDFYRLPISGGRAERIFGGLAYESQPRVSPDGQWLAFTSDRDGAINLWVSKTDGTDARKLTSESSGQLVSPDWTIDSQYVIVTDALKEDALMMFHRDGGKGVRLGPEPEGTSEGDGQGRGLRGVGVHAAPDGRHLYLAVPAAGIDVPAPQLSQIEIGRIDLLTGEANQVTQTVRGAVRPAVSPDGRSLVYATLEETETVLRLRDLVTDTDRRLFGPVENASVGSRRTPSRDHFPGYAFTPDGQAIVVSSGGRLVRVDVRTGAVSAIPFQVDVDLDIGPELTAPYRVEEGPVRARLAQDPQFSPGGRRVAASVLTRIYVMDVENPSSPEQLTRDDAREFKPVWSPDGAWIAYVTWAPDTGGHIWRMPADGSGQPQRLTQDPGFYTELAFSPDGDRIVALRGSRYLRGQSYSEVYSLVVPVNLVWLPAAGGDTTVITPGNGLRRPHVTNDTGRVYAYDGEILVSMRWDGSDRREHLSVSRETGSSTQTADTILVSPNGRNALVTLEHQVWVVPLPVNGGPLLKVDLSAPAVPATRITDIGADYISWADRGETIAWGLGSTLFRRPLSSVSFRSSEDDKDDEREAGDGPIQYVALDE</sequence>
<dbReference type="InterPro" id="IPR011042">
    <property type="entry name" value="6-blade_b-propeller_TolB-like"/>
</dbReference>
<dbReference type="PANTHER" id="PTHR36842">
    <property type="entry name" value="PROTEIN TOLB HOMOLOG"/>
    <property type="match status" value="1"/>
</dbReference>
<organism evidence="3">
    <name type="scientific">marine metagenome</name>
    <dbReference type="NCBI Taxonomy" id="408172"/>
    <lineage>
        <taxon>unclassified sequences</taxon>
        <taxon>metagenomes</taxon>
        <taxon>ecological metagenomes</taxon>
    </lineage>
</organism>
<accession>A0A381ZFM6</accession>
<gene>
    <name evidence="3" type="ORF">METZ01_LOCUS140884</name>
</gene>
<dbReference type="Gene3D" id="2.120.10.30">
    <property type="entry name" value="TolB, C-terminal domain"/>
    <property type="match status" value="2"/>
</dbReference>
<feature type="region of interest" description="Disordered" evidence="2">
    <location>
        <begin position="175"/>
        <end position="196"/>
    </location>
</feature>
<name>A0A381ZFM6_9ZZZZ</name>
<evidence type="ECO:0000256" key="1">
    <source>
        <dbReference type="ARBA" id="ARBA00009820"/>
    </source>
</evidence>
<reference evidence="3" key="1">
    <citation type="submission" date="2018-05" db="EMBL/GenBank/DDBJ databases">
        <authorList>
            <person name="Lanie J.A."/>
            <person name="Ng W.-L."/>
            <person name="Kazmierczak K.M."/>
            <person name="Andrzejewski T.M."/>
            <person name="Davidsen T.M."/>
            <person name="Wayne K.J."/>
            <person name="Tettelin H."/>
            <person name="Glass J.I."/>
            <person name="Rusch D."/>
            <person name="Podicherti R."/>
            <person name="Tsui H.-C.T."/>
            <person name="Winkler M.E."/>
        </authorList>
    </citation>
    <scope>NUCLEOTIDE SEQUENCE</scope>
</reference>
<dbReference type="SUPFAM" id="SSF82171">
    <property type="entry name" value="DPP6 N-terminal domain-like"/>
    <property type="match status" value="1"/>
</dbReference>
<dbReference type="EMBL" id="UINC01021130">
    <property type="protein sequence ID" value="SVA88030.1"/>
    <property type="molecule type" value="Genomic_DNA"/>
</dbReference>
<comment type="similarity">
    <text evidence="1">Belongs to the TolB family.</text>
</comment>